<protein>
    <recommendedName>
        <fullName evidence="3">histidine kinase</fullName>
        <ecNumber evidence="3">2.7.13.3</ecNumber>
    </recommendedName>
</protein>
<keyword evidence="9" id="KW-0902">Two-component regulatory system</keyword>
<dbReference type="Gene3D" id="3.30.565.10">
    <property type="entry name" value="Histidine kinase-like ATPase, C-terminal domain"/>
    <property type="match status" value="1"/>
</dbReference>
<dbReference type="AlphaFoldDB" id="A0A518BNL8"/>
<organism evidence="14 15">
    <name type="scientific">Engelhardtia mirabilis</name>
    <dbReference type="NCBI Taxonomy" id="2528011"/>
    <lineage>
        <taxon>Bacteria</taxon>
        <taxon>Pseudomonadati</taxon>
        <taxon>Planctomycetota</taxon>
        <taxon>Planctomycetia</taxon>
        <taxon>Planctomycetia incertae sedis</taxon>
        <taxon>Engelhardtia</taxon>
    </lineage>
</organism>
<evidence type="ECO:0000313" key="14">
    <source>
        <dbReference type="EMBL" id="QDU68571.1"/>
    </source>
</evidence>
<dbReference type="InterPro" id="IPR005467">
    <property type="entry name" value="His_kinase_dom"/>
</dbReference>
<dbReference type="Pfam" id="PF02518">
    <property type="entry name" value="HATPase_c"/>
    <property type="match status" value="1"/>
</dbReference>
<evidence type="ECO:0000256" key="8">
    <source>
        <dbReference type="ARBA" id="ARBA00022989"/>
    </source>
</evidence>
<comment type="subcellular location">
    <subcellularLocation>
        <location evidence="2">Membrane</location>
        <topology evidence="2">Multi-pass membrane protein</topology>
    </subcellularLocation>
</comment>
<proteinExistence type="predicted"/>
<dbReference type="CDD" id="cd00082">
    <property type="entry name" value="HisKA"/>
    <property type="match status" value="1"/>
</dbReference>
<dbReference type="SMART" id="SM00387">
    <property type="entry name" value="HATPase_c"/>
    <property type="match status" value="1"/>
</dbReference>
<feature type="transmembrane region" description="Helical" evidence="12">
    <location>
        <begin position="12"/>
        <end position="35"/>
    </location>
</feature>
<keyword evidence="5 14" id="KW-0808">Transferase</keyword>
<evidence type="ECO:0000256" key="5">
    <source>
        <dbReference type="ARBA" id="ARBA00022679"/>
    </source>
</evidence>
<evidence type="ECO:0000256" key="10">
    <source>
        <dbReference type="ARBA" id="ARBA00023136"/>
    </source>
</evidence>
<evidence type="ECO:0000256" key="2">
    <source>
        <dbReference type="ARBA" id="ARBA00004141"/>
    </source>
</evidence>
<evidence type="ECO:0000256" key="9">
    <source>
        <dbReference type="ARBA" id="ARBA00023012"/>
    </source>
</evidence>
<dbReference type="PROSITE" id="PS50109">
    <property type="entry name" value="HIS_KIN"/>
    <property type="match status" value="1"/>
</dbReference>
<keyword evidence="7 14" id="KW-0418">Kinase</keyword>
<dbReference type="InterPro" id="IPR050428">
    <property type="entry name" value="TCS_sensor_his_kinase"/>
</dbReference>
<dbReference type="PANTHER" id="PTHR45436">
    <property type="entry name" value="SENSOR HISTIDINE KINASE YKOH"/>
    <property type="match status" value="1"/>
</dbReference>
<keyword evidence="10 12" id="KW-0472">Membrane</keyword>
<evidence type="ECO:0000256" key="4">
    <source>
        <dbReference type="ARBA" id="ARBA00022553"/>
    </source>
</evidence>
<dbReference type="InterPro" id="IPR003594">
    <property type="entry name" value="HATPase_dom"/>
</dbReference>
<dbReference type="InterPro" id="IPR003661">
    <property type="entry name" value="HisK_dim/P_dom"/>
</dbReference>
<accession>A0A518BNL8</accession>
<dbReference type="EC" id="2.7.13.3" evidence="3"/>
<evidence type="ECO:0000259" key="13">
    <source>
        <dbReference type="PROSITE" id="PS50109"/>
    </source>
</evidence>
<comment type="catalytic activity">
    <reaction evidence="1">
        <text>ATP + protein L-histidine = ADP + protein N-phospho-L-histidine.</text>
        <dbReference type="EC" id="2.7.13.3"/>
    </reaction>
</comment>
<dbReference type="EMBL" id="CP036287">
    <property type="protein sequence ID" value="QDU68571.1"/>
    <property type="molecule type" value="Genomic_DNA"/>
</dbReference>
<feature type="region of interest" description="Disordered" evidence="11">
    <location>
        <begin position="444"/>
        <end position="464"/>
    </location>
</feature>
<evidence type="ECO:0000256" key="7">
    <source>
        <dbReference type="ARBA" id="ARBA00022777"/>
    </source>
</evidence>
<reference evidence="14 15" key="1">
    <citation type="submission" date="2019-02" db="EMBL/GenBank/DDBJ databases">
        <title>Deep-cultivation of Planctomycetes and their phenomic and genomic characterization uncovers novel biology.</title>
        <authorList>
            <person name="Wiegand S."/>
            <person name="Jogler M."/>
            <person name="Boedeker C."/>
            <person name="Pinto D."/>
            <person name="Vollmers J."/>
            <person name="Rivas-Marin E."/>
            <person name="Kohn T."/>
            <person name="Peeters S.H."/>
            <person name="Heuer A."/>
            <person name="Rast P."/>
            <person name="Oberbeckmann S."/>
            <person name="Bunk B."/>
            <person name="Jeske O."/>
            <person name="Meyerdierks A."/>
            <person name="Storesund J.E."/>
            <person name="Kallscheuer N."/>
            <person name="Luecker S."/>
            <person name="Lage O.M."/>
            <person name="Pohl T."/>
            <person name="Merkel B.J."/>
            <person name="Hornburger P."/>
            <person name="Mueller R.-W."/>
            <person name="Bruemmer F."/>
            <person name="Labrenz M."/>
            <person name="Spormann A.M."/>
            <person name="Op den Camp H."/>
            <person name="Overmann J."/>
            <person name="Amann R."/>
            <person name="Jetten M.S.M."/>
            <person name="Mascher T."/>
            <person name="Medema M.H."/>
            <person name="Devos D.P."/>
            <person name="Kaster A.-K."/>
            <person name="Ovreas L."/>
            <person name="Rohde M."/>
            <person name="Galperin M.Y."/>
            <person name="Jogler C."/>
        </authorList>
    </citation>
    <scope>NUCLEOTIDE SEQUENCE [LARGE SCALE GENOMIC DNA]</scope>
    <source>
        <strain evidence="14 15">Pla133</strain>
    </source>
</reference>
<dbReference type="Proteomes" id="UP000316921">
    <property type="component" value="Chromosome"/>
</dbReference>
<sequence>MKSPGWTLRNRLRLTFGLLSVGLVVAIGLVSTWWLGQGALDQLAALSQEEVHEFSVLFDTGNRSDELAKSIALQLDAEHIDVELGWRVKPAGAPVYVIDPHGLLPRLPAGGLQDDGPVHLERGVVAFGMTTQEGTRVELVLDGMELVDRLRGFEWALVVLLLGALALGCSVGEFASRRVAAMLAGVASAVRAQRDAESPLEVLLEHPPEEVREVAEELQRMLERIRAENESARVMTAGLAHELRAPIQNLIGETEVCLMSEREPAEYAGVLGEQLGSLHELADAVDNLLALCRDRQTTEPTRAERFDLTHEIELRSGRWRRSAERAGVDLRFELGGGLALDGDREAILRAVRNLVANALSVSPVGAAVEVCLRGDAKSVELTVDDRGPGIPATERTRVFEPFYRGASAAGKRAGYGLGLALVRAAVDAHRGSVQIEERSGGGTRFRLTLPRAGGATPHQGLGAA</sequence>
<dbReference type="KEGG" id="pbap:Pla133_36700"/>
<gene>
    <name evidence="14" type="primary">cusS_3</name>
    <name evidence="14" type="ORF">Pla133_36700</name>
</gene>
<keyword evidence="6 12" id="KW-0812">Transmembrane</keyword>
<dbReference type="RefSeq" id="WP_145067692.1">
    <property type="nucleotide sequence ID" value="NZ_CP036287.1"/>
</dbReference>
<dbReference type="Gene3D" id="1.10.287.130">
    <property type="match status" value="1"/>
</dbReference>
<dbReference type="InterPro" id="IPR036097">
    <property type="entry name" value="HisK_dim/P_sf"/>
</dbReference>
<feature type="domain" description="Histidine kinase" evidence="13">
    <location>
        <begin position="238"/>
        <end position="453"/>
    </location>
</feature>
<evidence type="ECO:0000313" key="15">
    <source>
        <dbReference type="Proteomes" id="UP000316921"/>
    </source>
</evidence>
<dbReference type="GO" id="GO:0000155">
    <property type="term" value="F:phosphorelay sensor kinase activity"/>
    <property type="evidence" value="ECO:0007669"/>
    <property type="project" value="InterPro"/>
</dbReference>
<dbReference type="CDD" id="cd00075">
    <property type="entry name" value="HATPase"/>
    <property type="match status" value="1"/>
</dbReference>
<dbReference type="SUPFAM" id="SSF55874">
    <property type="entry name" value="ATPase domain of HSP90 chaperone/DNA topoisomerase II/histidine kinase"/>
    <property type="match status" value="1"/>
</dbReference>
<dbReference type="SUPFAM" id="SSF47384">
    <property type="entry name" value="Homodimeric domain of signal transducing histidine kinase"/>
    <property type="match status" value="1"/>
</dbReference>
<evidence type="ECO:0000256" key="12">
    <source>
        <dbReference type="SAM" id="Phobius"/>
    </source>
</evidence>
<keyword evidence="8 12" id="KW-1133">Transmembrane helix</keyword>
<keyword evidence="15" id="KW-1185">Reference proteome</keyword>
<name>A0A518BNL8_9BACT</name>
<evidence type="ECO:0000256" key="1">
    <source>
        <dbReference type="ARBA" id="ARBA00000085"/>
    </source>
</evidence>
<evidence type="ECO:0000256" key="6">
    <source>
        <dbReference type="ARBA" id="ARBA00022692"/>
    </source>
</evidence>
<dbReference type="InterPro" id="IPR004358">
    <property type="entry name" value="Sig_transdc_His_kin-like_C"/>
</dbReference>
<evidence type="ECO:0000256" key="3">
    <source>
        <dbReference type="ARBA" id="ARBA00012438"/>
    </source>
</evidence>
<dbReference type="PANTHER" id="PTHR45436:SF15">
    <property type="entry name" value="SENSOR HISTIDINE KINASE CUSS"/>
    <property type="match status" value="1"/>
</dbReference>
<keyword evidence="4" id="KW-0597">Phosphoprotein</keyword>
<dbReference type="InterPro" id="IPR036890">
    <property type="entry name" value="HATPase_C_sf"/>
</dbReference>
<dbReference type="GO" id="GO:0005886">
    <property type="term" value="C:plasma membrane"/>
    <property type="evidence" value="ECO:0007669"/>
    <property type="project" value="TreeGrafter"/>
</dbReference>
<dbReference type="PRINTS" id="PR00344">
    <property type="entry name" value="BCTRLSENSOR"/>
</dbReference>
<evidence type="ECO:0000256" key="11">
    <source>
        <dbReference type="SAM" id="MobiDB-lite"/>
    </source>
</evidence>